<feature type="transmembrane region" description="Helical" evidence="1">
    <location>
        <begin position="7"/>
        <end position="28"/>
    </location>
</feature>
<sequence>MIYLKKITAIIASIIVGIVIFAISQRLVVIFQDVSRPMYYPLSLLQKLLVLVYIGTLVLVWIISFLKIQTKFLISIALVVASILSIYDYYLENYLVVPDQPIWF</sequence>
<dbReference type="EMBL" id="MHNZ01000040">
    <property type="protein sequence ID" value="OGZ55011.1"/>
    <property type="molecule type" value="Genomic_DNA"/>
</dbReference>
<organism evidence="2 3">
    <name type="scientific">Candidatus Ryanbacteria bacterium RIFCSPLOWO2_02_FULL_47_14</name>
    <dbReference type="NCBI Taxonomy" id="1802129"/>
    <lineage>
        <taxon>Bacteria</taxon>
        <taxon>Candidatus Ryaniibacteriota</taxon>
    </lineage>
</organism>
<keyword evidence="1" id="KW-0812">Transmembrane</keyword>
<evidence type="ECO:0000313" key="2">
    <source>
        <dbReference type="EMBL" id="OGZ55011.1"/>
    </source>
</evidence>
<keyword evidence="1" id="KW-1133">Transmembrane helix</keyword>
<evidence type="ECO:0000313" key="3">
    <source>
        <dbReference type="Proteomes" id="UP000177954"/>
    </source>
</evidence>
<keyword evidence="1" id="KW-0472">Membrane</keyword>
<name>A0A1G2GYF6_9BACT</name>
<reference evidence="2 3" key="1">
    <citation type="journal article" date="2016" name="Nat. Commun.">
        <title>Thousands of microbial genomes shed light on interconnected biogeochemical processes in an aquifer system.</title>
        <authorList>
            <person name="Anantharaman K."/>
            <person name="Brown C.T."/>
            <person name="Hug L.A."/>
            <person name="Sharon I."/>
            <person name="Castelle C.J."/>
            <person name="Probst A.J."/>
            <person name="Thomas B.C."/>
            <person name="Singh A."/>
            <person name="Wilkins M.J."/>
            <person name="Karaoz U."/>
            <person name="Brodie E.L."/>
            <person name="Williams K.H."/>
            <person name="Hubbard S.S."/>
            <person name="Banfield J.F."/>
        </authorList>
    </citation>
    <scope>NUCLEOTIDE SEQUENCE [LARGE SCALE GENOMIC DNA]</scope>
</reference>
<gene>
    <name evidence="2" type="ORF">A3J04_01650</name>
</gene>
<dbReference type="STRING" id="1802129.A3J04_01650"/>
<feature type="transmembrane region" description="Helical" evidence="1">
    <location>
        <begin position="48"/>
        <end position="66"/>
    </location>
</feature>
<dbReference type="Proteomes" id="UP000177954">
    <property type="component" value="Unassembled WGS sequence"/>
</dbReference>
<feature type="transmembrane region" description="Helical" evidence="1">
    <location>
        <begin position="73"/>
        <end position="91"/>
    </location>
</feature>
<dbReference type="AlphaFoldDB" id="A0A1G2GYF6"/>
<protein>
    <submittedName>
        <fullName evidence="2">Uncharacterized protein</fullName>
    </submittedName>
</protein>
<comment type="caution">
    <text evidence="2">The sequence shown here is derived from an EMBL/GenBank/DDBJ whole genome shotgun (WGS) entry which is preliminary data.</text>
</comment>
<accession>A0A1G2GYF6</accession>
<proteinExistence type="predicted"/>
<evidence type="ECO:0000256" key="1">
    <source>
        <dbReference type="SAM" id="Phobius"/>
    </source>
</evidence>